<dbReference type="InterPro" id="IPR017938">
    <property type="entry name" value="Riboflavin_synthase-like_b-brl"/>
</dbReference>
<feature type="domain" description="FAD-binding FR-type" evidence="2">
    <location>
        <begin position="25"/>
        <end position="129"/>
    </location>
</feature>
<dbReference type="PROSITE" id="PS51384">
    <property type="entry name" value="FAD_FR"/>
    <property type="match status" value="1"/>
</dbReference>
<dbReference type="InterPro" id="IPR013113">
    <property type="entry name" value="SIP_FAD-bd"/>
</dbReference>
<dbReference type="InterPro" id="IPR039374">
    <property type="entry name" value="SIP_fam"/>
</dbReference>
<dbReference type="PANTHER" id="PTHR30157:SF0">
    <property type="entry name" value="NADPH-DEPENDENT FERRIC-CHELATE REDUCTASE"/>
    <property type="match status" value="1"/>
</dbReference>
<dbReference type="InterPro" id="IPR007037">
    <property type="entry name" value="SIP_rossman_dom"/>
</dbReference>
<sequence>MNDQSIQGLESMGEQPRVQLVRHELRRRQLTVVAVERLTPCMIRITLGGDELEGFTSLSAGDHIKVFVPDGAGGTTMRDYTPRHYDPVKGRLVIDFAVHEAGPATQWALEARPGDPALIGGPRGSQVISGPIRSWLLIGDETALPSIGRRVEETAADIAVTTVVAVPGVDDEQTFKTQAKLTSHWIHRTDVTDSVAIIARLRELPIEVGTFVWVAAEGAVTKAIRAYLIEERKHPLTWLRASGYWVKGKADTKAKFED</sequence>
<gene>
    <name evidence="3" type="ORF">GGQ66_003845</name>
</gene>
<dbReference type="Pfam" id="PF08021">
    <property type="entry name" value="FAD_binding_9"/>
    <property type="match status" value="2"/>
</dbReference>
<dbReference type="CDD" id="cd06193">
    <property type="entry name" value="siderophore_interacting"/>
    <property type="match status" value="1"/>
</dbReference>
<dbReference type="InterPro" id="IPR039261">
    <property type="entry name" value="FNR_nucleotide-bd"/>
</dbReference>
<dbReference type="AlphaFoldDB" id="A0A7W6K4V4"/>
<proteinExistence type="inferred from homology"/>
<comment type="similarity">
    <text evidence="1">Belongs to the SIP oxidoreductase family.</text>
</comment>
<organism evidence="3 4">
    <name type="scientific">Allorhizobium borbori</name>
    <dbReference type="NCBI Taxonomy" id="485907"/>
    <lineage>
        <taxon>Bacteria</taxon>
        <taxon>Pseudomonadati</taxon>
        <taxon>Pseudomonadota</taxon>
        <taxon>Alphaproteobacteria</taxon>
        <taxon>Hyphomicrobiales</taxon>
        <taxon>Rhizobiaceae</taxon>
        <taxon>Rhizobium/Agrobacterium group</taxon>
        <taxon>Allorhizobium</taxon>
    </lineage>
</organism>
<dbReference type="Gene3D" id="3.40.50.80">
    <property type="entry name" value="Nucleotide-binding domain of ferredoxin-NADP reductase (FNR) module"/>
    <property type="match status" value="1"/>
</dbReference>
<name>A0A7W6K4V4_9HYPH</name>
<dbReference type="InterPro" id="IPR017927">
    <property type="entry name" value="FAD-bd_FR_type"/>
</dbReference>
<accession>A0A7W6K4V4</accession>
<protein>
    <submittedName>
        <fullName evidence="3">NADPH-dependent ferric siderophore reductase</fullName>
    </submittedName>
</protein>
<dbReference type="GO" id="GO:0016491">
    <property type="term" value="F:oxidoreductase activity"/>
    <property type="evidence" value="ECO:0007669"/>
    <property type="project" value="InterPro"/>
</dbReference>
<dbReference type="Proteomes" id="UP000584824">
    <property type="component" value="Unassembled WGS sequence"/>
</dbReference>
<evidence type="ECO:0000313" key="4">
    <source>
        <dbReference type="Proteomes" id="UP000584824"/>
    </source>
</evidence>
<dbReference type="RefSeq" id="WP_183794577.1">
    <property type="nucleotide sequence ID" value="NZ_JACIDU010000018.1"/>
</dbReference>
<dbReference type="SUPFAM" id="SSF63380">
    <property type="entry name" value="Riboflavin synthase domain-like"/>
    <property type="match status" value="1"/>
</dbReference>
<dbReference type="PANTHER" id="PTHR30157">
    <property type="entry name" value="FERRIC REDUCTASE, NADPH-DEPENDENT"/>
    <property type="match status" value="1"/>
</dbReference>
<evidence type="ECO:0000256" key="1">
    <source>
        <dbReference type="ARBA" id="ARBA00035644"/>
    </source>
</evidence>
<dbReference type="Gene3D" id="2.40.30.10">
    <property type="entry name" value="Translation factors"/>
    <property type="match status" value="1"/>
</dbReference>
<reference evidence="3 4" key="1">
    <citation type="submission" date="2020-08" db="EMBL/GenBank/DDBJ databases">
        <title>Genomic Encyclopedia of Type Strains, Phase IV (KMG-IV): sequencing the most valuable type-strain genomes for metagenomic binning, comparative biology and taxonomic classification.</title>
        <authorList>
            <person name="Goeker M."/>
        </authorList>
    </citation>
    <scope>NUCLEOTIDE SEQUENCE [LARGE SCALE GENOMIC DNA]</scope>
    <source>
        <strain evidence="3 4">DSM 26385</strain>
    </source>
</reference>
<evidence type="ECO:0000259" key="2">
    <source>
        <dbReference type="PROSITE" id="PS51384"/>
    </source>
</evidence>
<dbReference type="EMBL" id="JACIDU010000018">
    <property type="protein sequence ID" value="MBB4105258.1"/>
    <property type="molecule type" value="Genomic_DNA"/>
</dbReference>
<comment type="caution">
    <text evidence="3">The sequence shown here is derived from an EMBL/GenBank/DDBJ whole genome shotgun (WGS) entry which is preliminary data.</text>
</comment>
<dbReference type="Pfam" id="PF04954">
    <property type="entry name" value="SIP"/>
    <property type="match status" value="1"/>
</dbReference>
<keyword evidence="4" id="KW-1185">Reference proteome</keyword>
<evidence type="ECO:0000313" key="3">
    <source>
        <dbReference type="EMBL" id="MBB4105258.1"/>
    </source>
</evidence>